<evidence type="ECO:0000313" key="5">
    <source>
        <dbReference type="Proteomes" id="UP000186894"/>
    </source>
</evidence>
<dbReference type="SUPFAM" id="SSF54001">
    <property type="entry name" value="Cysteine proteinases"/>
    <property type="match status" value="1"/>
</dbReference>
<feature type="region of interest" description="Disordered" evidence="1">
    <location>
        <begin position="105"/>
        <end position="127"/>
    </location>
</feature>
<evidence type="ECO:0000259" key="2">
    <source>
        <dbReference type="Pfam" id="PF01841"/>
    </source>
</evidence>
<dbReference type="InterPro" id="IPR002931">
    <property type="entry name" value="Transglutaminase-like"/>
</dbReference>
<gene>
    <name evidence="4" type="ORF">BJF95_09995</name>
</gene>
<dbReference type="STRING" id="1867956.BJF95_09995"/>
<dbReference type="Pfam" id="PF12969">
    <property type="entry name" value="DUF3857"/>
    <property type="match status" value="1"/>
</dbReference>
<dbReference type="Gene3D" id="2.60.120.1130">
    <property type="match status" value="1"/>
</dbReference>
<reference evidence="4 5" key="1">
    <citation type="submission" date="2016-09" db="EMBL/GenBank/DDBJ databases">
        <title>Rhizobium oryziradicis sp. nov., isolated from the root of rice.</title>
        <authorList>
            <person name="Zhao J."/>
            <person name="Zhang X."/>
        </authorList>
    </citation>
    <scope>NUCLEOTIDE SEQUENCE [LARGE SCALE GENOMIC DNA]</scope>
    <source>
        <strain evidence="4 5">N19</strain>
    </source>
</reference>
<organism evidence="4 5">
    <name type="scientific">Rhizobium oryziradicis</name>
    <dbReference type="NCBI Taxonomy" id="1867956"/>
    <lineage>
        <taxon>Bacteria</taxon>
        <taxon>Pseudomonadati</taxon>
        <taxon>Pseudomonadota</taxon>
        <taxon>Alphaproteobacteria</taxon>
        <taxon>Hyphomicrobiales</taxon>
        <taxon>Rhizobiaceae</taxon>
        <taxon>Rhizobium/Agrobacterium group</taxon>
        <taxon>Rhizobium</taxon>
    </lineage>
</organism>
<feature type="domain" description="Transglutaminase-like" evidence="2">
    <location>
        <begin position="273"/>
        <end position="346"/>
    </location>
</feature>
<comment type="caution">
    <text evidence="4">The sequence shown here is derived from an EMBL/GenBank/DDBJ whole genome shotgun (WGS) entry which is preliminary data.</text>
</comment>
<evidence type="ECO:0000313" key="4">
    <source>
        <dbReference type="EMBL" id="OLP45511.1"/>
    </source>
</evidence>
<sequence length="636" mass="70437">MSGFSMAIIEIRRAILKLSLISILVFGPHGIFSNVARAADEDEEDGKSHILRQYNIHADLSYDEVTTMDFEPVKPGKPAQNTSSFTDFSPNTDTAEVVEAWVTDPDGNRRTVPPEDIFTRSAPQPANERGFNAKQRITVVFPKVGPNARTHIVWKIQHKVPSLFGFNMVGGPLGPGRQDDLTNIIRLPPGVHLTWYADPGVTTTDVVQDGQRVITASFKNIPALRVGYSTVDYTEFRPRFMATTLDSLSDYGNRIFRQSEKPMDDETRAKIKALADTITGDKTGLDAAAAIHDWIRQNIAYTAVYLDPNDGWVEHPVDKILANGFGDCKDQVALMRALLAAKGIRSERAIVWWGNRFNAAPIPLAWQFNHVILYLPDFDVFDNPTDKNAAFAALGVGLSSKQAVLVAERSKVVQLPAATPQTFWSKNDSVMTLSADGDIEGTAAMDVSPNEALGFQAAIKNSSRENYLNRILAMNNQEGDGKLRVLVAKNWRGPLRLKAHWTSQNAIDVSEPEIYLPLESGFDPERLTQLAYNIRNDVRVAPLFMAAALTSWQFTYVLPASFRVKHLPEPVHLANRAGRFDSEVTVDGNRIVVKRSFAPNQTVTPPSEYPDLRSLMVAAVKAGHSHAILQRQKLGE</sequence>
<keyword evidence="5" id="KW-1185">Reference proteome</keyword>
<dbReference type="OrthoDB" id="98874at2"/>
<evidence type="ECO:0000256" key="1">
    <source>
        <dbReference type="SAM" id="MobiDB-lite"/>
    </source>
</evidence>
<evidence type="ECO:0000259" key="3">
    <source>
        <dbReference type="Pfam" id="PF12969"/>
    </source>
</evidence>
<dbReference type="EMBL" id="MKIM01000024">
    <property type="protein sequence ID" value="OLP45511.1"/>
    <property type="molecule type" value="Genomic_DNA"/>
</dbReference>
<accession>A0A1Q8ZTU8</accession>
<name>A0A1Q8ZTU8_9HYPH</name>
<proteinExistence type="predicted"/>
<feature type="domain" description="DUF3857" evidence="3">
    <location>
        <begin position="84"/>
        <end position="224"/>
    </location>
</feature>
<dbReference type="Gene3D" id="2.60.40.3140">
    <property type="match status" value="1"/>
</dbReference>
<dbReference type="Gene3D" id="3.10.620.30">
    <property type="match status" value="1"/>
</dbReference>
<protein>
    <recommendedName>
        <fullName evidence="6">Transglutaminase-like domain-containing protein</fullName>
    </recommendedName>
</protein>
<dbReference type="InterPro" id="IPR024618">
    <property type="entry name" value="DUF3857"/>
</dbReference>
<dbReference type="Proteomes" id="UP000186894">
    <property type="component" value="Unassembled WGS sequence"/>
</dbReference>
<dbReference type="AlphaFoldDB" id="A0A1Q8ZTU8"/>
<dbReference type="Pfam" id="PF01841">
    <property type="entry name" value="Transglut_core"/>
    <property type="match status" value="1"/>
</dbReference>
<evidence type="ECO:0008006" key="6">
    <source>
        <dbReference type="Google" id="ProtNLM"/>
    </source>
</evidence>
<dbReference type="InterPro" id="IPR038765">
    <property type="entry name" value="Papain-like_cys_pep_sf"/>
</dbReference>